<dbReference type="EMBL" id="JARJCW010000056">
    <property type="protein sequence ID" value="KAJ7202123.1"/>
    <property type="molecule type" value="Genomic_DNA"/>
</dbReference>
<protein>
    <submittedName>
        <fullName evidence="2">Uncharacterized protein</fullName>
    </submittedName>
</protein>
<proteinExistence type="predicted"/>
<gene>
    <name evidence="2" type="ORF">GGX14DRAFT_654839</name>
</gene>
<evidence type="ECO:0000256" key="1">
    <source>
        <dbReference type="SAM" id="SignalP"/>
    </source>
</evidence>
<organism evidence="2 3">
    <name type="scientific">Mycena pura</name>
    <dbReference type="NCBI Taxonomy" id="153505"/>
    <lineage>
        <taxon>Eukaryota</taxon>
        <taxon>Fungi</taxon>
        <taxon>Dikarya</taxon>
        <taxon>Basidiomycota</taxon>
        <taxon>Agaricomycotina</taxon>
        <taxon>Agaricomycetes</taxon>
        <taxon>Agaricomycetidae</taxon>
        <taxon>Agaricales</taxon>
        <taxon>Marasmiineae</taxon>
        <taxon>Mycenaceae</taxon>
        <taxon>Mycena</taxon>
    </lineage>
</organism>
<feature type="chain" id="PRO_5041953914" evidence="1">
    <location>
        <begin position="19"/>
        <end position="192"/>
    </location>
</feature>
<keyword evidence="3" id="KW-1185">Reference proteome</keyword>
<keyword evidence="1" id="KW-0732">Signal</keyword>
<dbReference type="AlphaFoldDB" id="A0AAD6Y8H4"/>
<accession>A0AAD6Y8H4</accession>
<reference evidence="2" key="1">
    <citation type="submission" date="2023-03" db="EMBL/GenBank/DDBJ databases">
        <title>Massive genome expansion in bonnet fungi (Mycena s.s.) driven by repeated elements and novel gene families across ecological guilds.</title>
        <authorList>
            <consortium name="Lawrence Berkeley National Laboratory"/>
            <person name="Harder C.B."/>
            <person name="Miyauchi S."/>
            <person name="Viragh M."/>
            <person name="Kuo A."/>
            <person name="Thoen E."/>
            <person name="Andreopoulos B."/>
            <person name="Lu D."/>
            <person name="Skrede I."/>
            <person name="Drula E."/>
            <person name="Henrissat B."/>
            <person name="Morin E."/>
            <person name="Kohler A."/>
            <person name="Barry K."/>
            <person name="LaButti K."/>
            <person name="Morin E."/>
            <person name="Salamov A."/>
            <person name="Lipzen A."/>
            <person name="Mereny Z."/>
            <person name="Hegedus B."/>
            <person name="Baldrian P."/>
            <person name="Stursova M."/>
            <person name="Weitz H."/>
            <person name="Taylor A."/>
            <person name="Grigoriev I.V."/>
            <person name="Nagy L.G."/>
            <person name="Martin F."/>
            <person name="Kauserud H."/>
        </authorList>
    </citation>
    <scope>NUCLEOTIDE SEQUENCE</scope>
    <source>
        <strain evidence="2">9144</strain>
    </source>
</reference>
<comment type="caution">
    <text evidence="2">The sequence shown here is derived from an EMBL/GenBank/DDBJ whole genome shotgun (WGS) entry which is preliminary data.</text>
</comment>
<name>A0AAD6Y8H4_9AGAR</name>
<dbReference type="Proteomes" id="UP001219525">
    <property type="component" value="Unassembled WGS sequence"/>
</dbReference>
<evidence type="ECO:0000313" key="3">
    <source>
        <dbReference type="Proteomes" id="UP001219525"/>
    </source>
</evidence>
<feature type="signal peptide" evidence="1">
    <location>
        <begin position="1"/>
        <end position="18"/>
    </location>
</feature>
<evidence type="ECO:0000313" key="2">
    <source>
        <dbReference type="EMBL" id="KAJ7202123.1"/>
    </source>
</evidence>
<sequence>MWSFALLAVALLSAQASAASIALEARAGAQVCEGQVNLEETYIGKDKNVHVQFATCPAFVPKSSLLESRQTAPPPVDVCGNPCNTSCFEAGTSPVANDCHIIADALRFDSQNIGALFTVANGTNNTVAMTFASCLTFFVNQDTVPIEYCRTDWAALVDIIAPRCQGTTGGLCVATNQQWFVDTTHSAPPAPV</sequence>